<feature type="domain" description="Glutamine amidotransferase" evidence="1">
    <location>
        <begin position="28"/>
        <end position="200"/>
    </location>
</feature>
<proteinExistence type="predicted"/>
<dbReference type="RefSeq" id="WP_193113019.1">
    <property type="nucleotide sequence ID" value="NZ_CP041165.1"/>
</dbReference>
<protein>
    <submittedName>
        <fullName evidence="2">Glutamine amidotransferase</fullName>
    </submittedName>
</protein>
<dbReference type="Proteomes" id="UP000593910">
    <property type="component" value="Chromosome"/>
</dbReference>
<dbReference type="CDD" id="cd01741">
    <property type="entry name" value="GATase1_1"/>
    <property type="match status" value="1"/>
</dbReference>
<dbReference type="KEGG" id="smax:FJR03_08110"/>
<dbReference type="NCBIfam" id="NF006562">
    <property type="entry name" value="PRK09065.1"/>
    <property type="match status" value="1"/>
</dbReference>
<name>A0A7M1AW97_9BACT</name>
<accession>A0A7M1AW97</accession>
<dbReference type="GO" id="GO:0016740">
    <property type="term" value="F:transferase activity"/>
    <property type="evidence" value="ECO:0007669"/>
    <property type="project" value="UniProtKB-KW"/>
</dbReference>
<dbReference type="EMBL" id="CP041165">
    <property type="protein sequence ID" value="QOP41700.1"/>
    <property type="molecule type" value="Genomic_DNA"/>
</dbReference>
<dbReference type="InterPro" id="IPR017926">
    <property type="entry name" value="GATASE"/>
</dbReference>
<sequence length="240" mass="27924">MKYLYILKVGETFPQTKQKYNDFDSWISRFLKKSKNRIKTINILKNEKLPNLKSATGFIITGSHSMVTHELPWSIQLEQYIKKISKRDIPLLGICYGHQLIAKALGGKSDFNKNGKEIGVVKINTLQKHNHDPILKALPKKFYAYETHYQTVVKLPYNAKRLAKNKKENHQIVRFKTNIWGVQFHPEFDINIMKEYILNQEDDLKKLGFNIDKLLNGLSSCDVSSKILKNFEKITQNSLK</sequence>
<keyword evidence="3" id="KW-1185">Reference proteome</keyword>
<dbReference type="PANTHER" id="PTHR42695:SF5">
    <property type="entry name" value="GLUTAMINE AMIDOTRANSFERASE YLR126C-RELATED"/>
    <property type="match status" value="1"/>
</dbReference>
<dbReference type="SUPFAM" id="SSF52317">
    <property type="entry name" value="Class I glutamine amidotransferase-like"/>
    <property type="match status" value="1"/>
</dbReference>
<dbReference type="PANTHER" id="PTHR42695">
    <property type="entry name" value="GLUTAMINE AMIDOTRANSFERASE YLR126C-RELATED"/>
    <property type="match status" value="1"/>
</dbReference>
<dbReference type="Gene3D" id="3.40.50.880">
    <property type="match status" value="1"/>
</dbReference>
<dbReference type="InterPro" id="IPR044992">
    <property type="entry name" value="ChyE-like"/>
</dbReference>
<dbReference type="GO" id="GO:0005829">
    <property type="term" value="C:cytosol"/>
    <property type="evidence" value="ECO:0007669"/>
    <property type="project" value="TreeGrafter"/>
</dbReference>
<dbReference type="Pfam" id="PF00117">
    <property type="entry name" value="GATase"/>
    <property type="match status" value="1"/>
</dbReference>
<keyword evidence="2" id="KW-0808">Transferase</keyword>
<dbReference type="PROSITE" id="PS51273">
    <property type="entry name" value="GATASE_TYPE_1"/>
    <property type="match status" value="1"/>
</dbReference>
<dbReference type="AlphaFoldDB" id="A0A7M1AW97"/>
<evidence type="ECO:0000313" key="2">
    <source>
        <dbReference type="EMBL" id="QOP41700.1"/>
    </source>
</evidence>
<evidence type="ECO:0000259" key="1">
    <source>
        <dbReference type="Pfam" id="PF00117"/>
    </source>
</evidence>
<keyword evidence="2" id="KW-0315">Glutamine amidotransferase</keyword>
<evidence type="ECO:0000313" key="3">
    <source>
        <dbReference type="Proteomes" id="UP000593910"/>
    </source>
</evidence>
<reference evidence="2 3" key="1">
    <citation type="submission" date="2019-06" db="EMBL/GenBank/DDBJ databases">
        <title>Sulfurimonas gotlandica sp. nov., a chemoautotrophic and psychrotolerant epsilonproteobacterium isolated from a pelagic redoxcline, and an emended description of the genus Sulfurimonas.</title>
        <authorList>
            <person name="Wang S."/>
            <person name="Jiang L."/>
            <person name="Shao Z."/>
        </authorList>
    </citation>
    <scope>NUCLEOTIDE SEQUENCE [LARGE SCALE GENOMIC DNA]</scope>
    <source>
        <strain evidence="2 3">B2</strain>
    </source>
</reference>
<gene>
    <name evidence="2" type="ORF">FJR03_08110</name>
</gene>
<organism evidence="2 3">
    <name type="scientific">Sulfurimonas marina</name>
    <dbReference type="NCBI Taxonomy" id="2590551"/>
    <lineage>
        <taxon>Bacteria</taxon>
        <taxon>Pseudomonadati</taxon>
        <taxon>Campylobacterota</taxon>
        <taxon>Epsilonproteobacteria</taxon>
        <taxon>Campylobacterales</taxon>
        <taxon>Sulfurimonadaceae</taxon>
        <taxon>Sulfurimonas</taxon>
    </lineage>
</organism>
<dbReference type="InterPro" id="IPR029062">
    <property type="entry name" value="Class_I_gatase-like"/>
</dbReference>